<feature type="signal peptide" evidence="3">
    <location>
        <begin position="1"/>
        <end position="36"/>
    </location>
</feature>
<dbReference type="PANTHER" id="PTHR10009">
    <property type="entry name" value="PROTEIN YELLOW-RELATED"/>
    <property type="match status" value="1"/>
</dbReference>
<accession>A0AA35UXR9</accession>
<feature type="chain" id="PRO_5041284569" evidence="3">
    <location>
        <begin position="37"/>
        <end position="392"/>
    </location>
</feature>
<name>A0AA35UXR9_9PROT</name>
<dbReference type="AlphaFoldDB" id="A0AA35UXR9"/>
<evidence type="ECO:0000256" key="2">
    <source>
        <dbReference type="ARBA" id="ARBA00022525"/>
    </source>
</evidence>
<evidence type="ECO:0000256" key="1">
    <source>
        <dbReference type="ARBA" id="ARBA00004613"/>
    </source>
</evidence>
<dbReference type="InterPro" id="IPR006311">
    <property type="entry name" value="TAT_signal"/>
</dbReference>
<gene>
    <name evidence="4" type="ORF">LMG32879_002397</name>
</gene>
<dbReference type="PANTHER" id="PTHR10009:SF18">
    <property type="entry name" value="PROTEIN YELLOW-LIKE PROTEIN"/>
    <property type="match status" value="1"/>
</dbReference>
<protein>
    <submittedName>
        <fullName evidence="4">L-dopachrome tautomerase-related protein</fullName>
    </submittedName>
</protein>
<evidence type="ECO:0000313" key="4">
    <source>
        <dbReference type="EMBL" id="CAI9121550.1"/>
    </source>
</evidence>
<dbReference type="InterPro" id="IPR011042">
    <property type="entry name" value="6-blade_b-propeller_TolB-like"/>
</dbReference>
<comment type="subcellular location">
    <subcellularLocation>
        <location evidence="1">Secreted</location>
    </subcellularLocation>
</comment>
<evidence type="ECO:0000256" key="3">
    <source>
        <dbReference type="SAM" id="SignalP"/>
    </source>
</evidence>
<keyword evidence="3" id="KW-0732">Signal</keyword>
<evidence type="ECO:0000313" key="5">
    <source>
        <dbReference type="Proteomes" id="UP001176960"/>
    </source>
</evidence>
<proteinExistence type="predicted"/>
<reference evidence="4" key="1">
    <citation type="submission" date="2023-03" db="EMBL/GenBank/DDBJ databases">
        <authorList>
            <person name="Cleenwerck I."/>
        </authorList>
    </citation>
    <scope>NUCLEOTIDE SEQUENCE</scope>
    <source>
        <strain evidence="4">LMG 32879</strain>
    </source>
</reference>
<dbReference type="GO" id="GO:0005576">
    <property type="term" value="C:extracellular region"/>
    <property type="evidence" value="ECO:0007669"/>
    <property type="project" value="UniProtKB-SubCell"/>
</dbReference>
<dbReference type="Proteomes" id="UP001176960">
    <property type="component" value="Unassembled WGS sequence"/>
</dbReference>
<dbReference type="Gene3D" id="2.120.10.30">
    <property type="entry name" value="TolB, C-terminal domain"/>
    <property type="match status" value="1"/>
</dbReference>
<organism evidence="4 5">
    <name type="scientific">Brytella acorum</name>
    <dbReference type="NCBI Taxonomy" id="2959299"/>
    <lineage>
        <taxon>Bacteria</taxon>
        <taxon>Pseudomonadati</taxon>
        <taxon>Pseudomonadota</taxon>
        <taxon>Alphaproteobacteria</taxon>
        <taxon>Acetobacterales</taxon>
        <taxon>Acetobacteraceae</taxon>
        <taxon>Brytella</taxon>
    </lineage>
</organism>
<dbReference type="SUPFAM" id="SSF63829">
    <property type="entry name" value="Calcium-dependent phosphotriesterase"/>
    <property type="match status" value="1"/>
</dbReference>
<sequence length="392" mass="41227">MTKHLRPRNRITFPSITAMGAMLALGAALGTPRARASDSVDHGSVPSGNITIVGRFENVQPSGIARLPDGRLVLSFPTSAQAHGGPILAVWQEGGTTLIPFPTAAAQKKIISPLGMTVDGRGRLWVIDEGMRAGSKKSATPALVLIDPSKNVILRRYPLAAPAVLPDSHINDVRVDLTHGAEGTAFVSDTSLTEHPALLAIDVKTGQARRLLADDRSVSADPGFAMVVDGKLIRYDARHPAMAQGGVNGIALSADSSRLFWAPFSSRRLYSAPTAVLADPSASASDVKQAVHDEGEAGVVDGMFTAPDGSIYMADEEHHGLIRRAADGSLSLVAHDPRLVGPDGLTSDGPSAAGPRALLMTVGQWSRLPAFHDGKDLQERPYVIARIALDAP</sequence>
<dbReference type="EMBL" id="CATKSH010000017">
    <property type="protein sequence ID" value="CAI9121550.1"/>
    <property type="molecule type" value="Genomic_DNA"/>
</dbReference>
<keyword evidence="5" id="KW-1185">Reference proteome</keyword>
<dbReference type="PROSITE" id="PS51318">
    <property type="entry name" value="TAT"/>
    <property type="match status" value="1"/>
</dbReference>
<comment type="caution">
    <text evidence="4">The sequence shown here is derived from an EMBL/GenBank/DDBJ whole genome shotgun (WGS) entry which is preliminary data.</text>
</comment>
<keyword evidence="2" id="KW-0964">Secreted</keyword>
<dbReference type="Pfam" id="PF03022">
    <property type="entry name" value="MRJP"/>
    <property type="match status" value="1"/>
</dbReference>
<dbReference type="InterPro" id="IPR017996">
    <property type="entry name" value="MRJP/yellow-related"/>
</dbReference>